<comment type="function">
    <text evidence="6">Binds and transfers iron-sulfur (Fe-S) clusters to target apoproteins. Can hydrolyze ATP.</text>
</comment>
<dbReference type="PANTHER" id="PTHR42961">
    <property type="entry name" value="IRON-SULFUR PROTEIN NUBPL"/>
    <property type="match status" value="1"/>
</dbReference>
<evidence type="ECO:0000256" key="1">
    <source>
        <dbReference type="ARBA" id="ARBA00022723"/>
    </source>
</evidence>
<dbReference type="CDD" id="cd02037">
    <property type="entry name" value="Mrp_NBP35"/>
    <property type="match status" value="1"/>
</dbReference>
<dbReference type="InterPro" id="IPR027417">
    <property type="entry name" value="P-loop_NTPase"/>
</dbReference>
<evidence type="ECO:0000256" key="2">
    <source>
        <dbReference type="ARBA" id="ARBA00022741"/>
    </source>
</evidence>
<dbReference type="GO" id="GO:0051539">
    <property type="term" value="F:4 iron, 4 sulfur cluster binding"/>
    <property type="evidence" value="ECO:0007669"/>
    <property type="project" value="TreeGrafter"/>
</dbReference>
<dbReference type="Pfam" id="PF10609">
    <property type="entry name" value="ParA"/>
    <property type="match status" value="1"/>
</dbReference>
<keyword evidence="1 6" id="KW-0479">Metal-binding</keyword>
<protein>
    <recommendedName>
        <fullName evidence="6">Iron-sulfur cluster carrier protein</fullName>
    </recommendedName>
</protein>
<dbReference type="InterPro" id="IPR002744">
    <property type="entry name" value="MIP18-like"/>
</dbReference>
<keyword evidence="3 6" id="KW-0067">ATP-binding</keyword>
<dbReference type="Gene3D" id="3.30.300.130">
    <property type="entry name" value="Fe-S cluster assembly (FSCA)"/>
    <property type="match status" value="1"/>
</dbReference>
<comment type="caution">
    <text evidence="8">The sequence shown here is derived from an EMBL/GenBank/DDBJ whole genome shotgun (WGS) entry which is preliminary data.</text>
</comment>
<organism evidence="8 9">
    <name type="scientific">Phytoactinopolyspora mesophila</name>
    <dbReference type="NCBI Taxonomy" id="2650750"/>
    <lineage>
        <taxon>Bacteria</taxon>
        <taxon>Bacillati</taxon>
        <taxon>Actinomycetota</taxon>
        <taxon>Actinomycetes</taxon>
        <taxon>Jiangellales</taxon>
        <taxon>Jiangellaceae</taxon>
        <taxon>Phytoactinopolyspora</taxon>
    </lineage>
</organism>
<dbReference type="InterPro" id="IPR034904">
    <property type="entry name" value="FSCA_dom_sf"/>
</dbReference>
<name>A0A7K3MDL3_9ACTN</name>
<evidence type="ECO:0000256" key="6">
    <source>
        <dbReference type="HAMAP-Rule" id="MF_02040"/>
    </source>
</evidence>
<dbReference type="GO" id="GO:0140663">
    <property type="term" value="F:ATP-dependent FeS chaperone activity"/>
    <property type="evidence" value="ECO:0007669"/>
    <property type="project" value="InterPro"/>
</dbReference>
<dbReference type="PANTHER" id="PTHR42961:SF2">
    <property type="entry name" value="IRON-SULFUR PROTEIN NUBPL"/>
    <property type="match status" value="1"/>
</dbReference>
<dbReference type="Gene3D" id="3.40.50.300">
    <property type="entry name" value="P-loop containing nucleotide triphosphate hydrolases"/>
    <property type="match status" value="1"/>
</dbReference>
<evidence type="ECO:0000256" key="4">
    <source>
        <dbReference type="ARBA" id="ARBA00023004"/>
    </source>
</evidence>
<comment type="similarity">
    <text evidence="6">Belongs to the Mrp/NBP35 ATP-binding proteins family.</text>
</comment>
<dbReference type="EMBL" id="WLZY01000019">
    <property type="protein sequence ID" value="NDL61092.1"/>
    <property type="molecule type" value="Genomic_DNA"/>
</dbReference>
<dbReference type="RefSeq" id="WP_162453813.1">
    <property type="nucleotide sequence ID" value="NZ_WLZY01000019.1"/>
</dbReference>
<evidence type="ECO:0000256" key="3">
    <source>
        <dbReference type="ARBA" id="ARBA00022840"/>
    </source>
</evidence>
<keyword evidence="4 6" id="KW-0408">Iron</keyword>
<dbReference type="GO" id="GO:0005524">
    <property type="term" value="F:ATP binding"/>
    <property type="evidence" value="ECO:0007669"/>
    <property type="project" value="UniProtKB-UniRule"/>
</dbReference>
<dbReference type="GO" id="GO:0016887">
    <property type="term" value="F:ATP hydrolysis activity"/>
    <property type="evidence" value="ECO:0007669"/>
    <property type="project" value="UniProtKB-UniRule"/>
</dbReference>
<evidence type="ECO:0000313" key="8">
    <source>
        <dbReference type="EMBL" id="NDL61092.1"/>
    </source>
</evidence>
<dbReference type="Pfam" id="PF01883">
    <property type="entry name" value="FeS_assembly_P"/>
    <property type="match status" value="1"/>
</dbReference>
<dbReference type="GO" id="GO:0046872">
    <property type="term" value="F:metal ion binding"/>
    <property type="evidence" value="ECO:0007669"/>
    <property type="project" value="UniProtKB-KW"/>
</dbReference>
<dbReference type="InterPro" id="IPR044304">
    <property type="entry name" value="NUBPL-like"/>
</dbReference>
<dbReference type="Proteomes" id="UP000460435">
    <property type="component" value="Unassembled WGS sequence"/>
</dbReference>
<dbReference type="SUPFAM" id="SSF52540">
    <property type="entry name" value="P-loop containing nucleoside triphosphate hydrolases"/>
    <property type="match status" value="1"/>
</dbReference>
<evidence type="ECO:0000313" key="9">
    <source>
        <dbReference type="Proteomes" id="UP000460435"/>
    </source>
</evidence>
<evidence type="ECO:0000256" key="5">
    <source>
        <dbReference type="ARBA" id="ARBA00023014"/>
    </source>
</evidence>
<dbReference type="SUPFAM" id="SSF117916">
    <property type="entry name" value="Fe-S cluster assembly (FSCA) domain-like"/>
    <property type="match status" value="1"/>
</dbReference>
<gene>
    <name evidence="8" type="ORF">F7O44_28890</name>
</gene>
<dbReference type="InterPro" id="IPR019591">
    <property type="entry name" value="Mrp/NBP35_ATP-bd"/>
</dbReference>
<sequence>MLRRRTVIDVDAVRAAVQSAAGQVEDPEIHQPLAELGMLGDVRVSRTGHTRIQVRLTTAACPLKTDLGAAVATAVRSVPGVSTVEVDFDVMPPHQRMRLAGQLRSHTGDGPRGYGSRASVVAVASGKGGVGKSTITANLAASLAADGQRVGILDADVWGHSIPQLFGVDRPPVAMNGMMLPIEAHGVRLMSTGFFVDDEPIVWRGPMLDKALQQFFDDVYWGELDVLFVDLPPGTGDVALTLLGLVPHAQLVVVTTPQLAAQRVAYRAGRMAADARMRIAGVVENMSAAESSAESAVFGTGGGARLAEQLATPLLGRVPLDVILRRSGDAGVPAVIGGEESAATGELGRIAGAIDLHRPTLVGRHLPIIPT</sequence>
<keyword evidence="2 6" id="KW-0547">Nucleotide-binding</keyword>
<feature type="binding site" evidence="6">
    <location>
        <begin position="126"/>
        <end position="133"/>
    </location>
    <ligand>
        <name>ATP</name>
        <dbReference type="ChEBI" id="CHEBI:30616"/>
    </ligand>
</feature>
<dbReference type="InterPro" id="IPR033756">
    <property type="entry name" value="YlxH/NBP35"/>
</dbReference>
<dbReference type="GO" id="GO:0016226">
    <property type="term" value="P:iron-sulfur cluster assembly"/>
    <property type="evidence" value="ECO:0007669"/>
    <property type="project" value="InterPro"/>
</dbReference>
<keyword evidence="5 6" id="KW-0411">Iron-sulfur</keyword>
<comment type="subunit">
    <text evidence="6">Homodimer.</text>
</comment>
<accession>A0A7K3MDL3</accession>
<proteinExistence type="inferred from homology"/>
<feature type="domain" description="MIP18 family-like" evidence="7">
    <location>
        <begin position="14"/>
        <end position="86"/>
    </location>
</feature>
<dbReference type="AlphaFoldDB" id="A0A7K3MDL3"/>
<dbReference type="HAMAP" id="MF_02040">
    <property type="entry name" value="Mrp_NBP35"/>
    <property type="match status" value="1"/>
</dbReference>
<reference evidence="8 9" key="1">
    <citation type="submission" date="2019-11" db="EMBL/GenBank/DDBJ databases">
        <authorList>
            <person name="Li X.-J."/>
            <person name="Feng X.-M."/>
        </authorList>
    </citation>
    <scope>NUCLEOTIDE SEQUENCE [LARGE SCALE GENOMIC DNA]</scope>
    <source>
        <strain evidence="8 9">XMNu-373</strain>
    </source>
</reference>
<evidence type="ECO:0000259" key="7">
    <source>
        <dbReference type="Pfam" id="PF01883"/>
    </source>
</evidence>
<keyword evidence="6" id="KW-0378">Hydrolase</keyword>
<keyword evidence="9" id="KW-1185">Reference proteome</keyword>